<evidence type="ECO:0000256" key="5">
    <source>
        <dbReference type="ARBA" id="ARBA00022737"/>
    </source>
</evidence>
<reference evidence="14 15" key="1">
    <citation type="submission" date="2016-02" db="EMBL/GenBank/DDBJ databases">
        <title>Anaerosporomusa subterraneum gen. nov., sp. nov., a spore-forming obligate anaerobe isolated from saprolite.</title>
        <authorList>
            <person name="Choi J.K."/>
            <person name="Shah M."/>
            <person name="Yee N."/>
        </authorList>
    </citation>
    <scope>NUCLEOTIDE SEQUENCE [LARGE SCALE GENOMIC DNA]</scope>
    <source>
        <strain evidence="14 15">RU4</strain>
    </source>
</reference>
<feature type="domain" description="CBS" evidence="12">
    <location>
        <begin position="286"/>
        <end position="345"/>
    </location>
</feature>
<sequence>MDTPSIGLELLIIAILVLANGIFSMTEMAIVSSRKSRLEQMQDDGVAGARIALQLAKEPNHMLSTVQVGITLIGILTGAFGGGALSQVLSQLLKTIPFLARYSDAISLGLVVAGITYASLIVGELVPKRLAMAFPEKIAIALAGPMSVFSRFTKPVVNFLSFSTQVILRLFSIKPSTEPPVTEDEIRILINQGTESGVFEETEKDMVDKVFLLNDIRIGALMTPRTQIEWLNVDAPSATILTTCLESKHSWLPVAQGKIDEIIGVVFVKELLIQHIAGNTFDITALARDILYIPKNMRALKALELLKSSGAEIALVADEYGGVSGLVTLDDILEEIVGDMPSFDEDEDPDIVQREDGSWLINGMLPIEEFKELFDLDELPGEDRDHFHTLGGFVVSYLGYIPGPTASIQWNELRIEVVDMDRTRVDKVLITPTPPLDV</sequence>
<evidence type="ECO:0000256" key="2">
    <source>
        <dbReference type="ARBA" id="ARBA00006337"/>
    </source>
</evidence>
<evidence type="ECO:0000259" key="13">
    <source>
        <dbReference type="PROSITE" id="PS51846"/>
    </source>
</evidence>
<evidence type="ECO:0000259" key="12">
    <source>
        <dbReference type="PROSITE" id="PS51371"/>
    </source>
</evidence>
<dbReference type="InterPro" id="IPR036318">
    <property type="entry name" value="FAD-bd_PCMH-like_sf"/>
</dbReference>
<gene>
    <name evidence="14" type="ORF">AXX12_15715</name>
</gene>
<dbReference type="OrthoDB" id="9798188at2"/>
<evidence type="ECO:0000256" key="10">
    <source>
        <dbReference type="PROSITE-ProRule" id="PRU01193"/>
    </source>
</evidence>
<feature type="transmembrane region" description="Helical" evidence="11">
    <location>
        <begin position="105"/>
        <end position="126"/>
    </location>
</feature>
<keyword evidence="3" id="KW-1003">Cell membrane</keyword>
<keyword evidence="7 9" id="KW-0129">CBS domain</keyword>
<evidence type="ECO:0000256" key="11">
    <source>
        <dbReference type="SAM" id="Phobius"/>
    </source>
</evidence>
<feature type="transmembrane region" description="Helical" evidence="11">
    <location>
        <begin position="6"/>
        <end position="31"/>
    </location>
</feature>
<dbReference type="PROSITE" id="PS51371">
    <property type="entry name" value="CBS"/>
    <property type="match status" value="1"/>
</dbReference>
<dbReference type="Gene3D" id="3.30.465.10">
    <property type="match status" value="1"/>
</dbReference>
<feature type="transmembrane region" description="Helical" evidence="11">
    <location>
        <begin position="63"/>
        <end position="85"/>
    </location>
</feature>
<dbReference type="SUPFAM" id="SSF56176">
    <property type="entry name" value="FAD-binding/transporter-associated domain-like"/>
    <property type="match status" value="1"/>
</dbReference>
<evidence type="ECO:0000256" key="9">
    <source>
        <dbReference type="PROSITE-ProRule" id="PRU00703"/>
    </source>
</evidence>
<comment type="similarity">
    <text evidence="2">Belongs to the UPF0053 family.</text>
</comment>
<dbReference type="InterPro" id="IPR046342">
    <property type="entry name" value="CBS_dom_sf"/>
</dbReference>
<dbReference type="Pfam" id="PF01595">
    <property type="entry name" value="CNNM"/>
    <property type="match status" value="1"/>
</dbReference>
<evidence type="ECO:0008006" key="16">
    <source>
        <dbReference type="Google" id="ProtNLM"/>
    </source>
</evidence>
<dbReference type="InterPro" id="IPR000644">
    <property type="entry name" value="CBS_dom"/>
</dbReference>
<keyword evidence="4 10" id="KW-0812">Transmembrane</keyword>
<keyword evidence="6 10" id="KW-1133">Transmembrane helix</keyword>
<dbReference type="CDD" id="cd04590">
    <property type="entry name" value="CBS_pair_CorC_HlyC_assoc"/>
    <property type="match status" value="1"/>
</dbReference>
<dbReference type="InterPro" id="IPR002550">
    <property type="entry name" value="CNNM"/>
</dbReference>
<dbReference type="InterPro" id="IPR005170">
    <property type="entry name" value="Transptr-assoc_dom"/>
</dbReference>
<evidence type="ECO:0000256" key="8">
    <source>
        <dbReference type="ARBA" id="ARBA00023136"/>
    </source>
</evidence>
<dbReference type="InterPro" id="IPR016169">
    <property type="entry name" value="FAD-bd_PCMH_sub2"/>
</dbReference>
<accession>A0A154BM20</accession>
<dbReference type="SUPFAM" id="SSF54631">
    <property type="entry name" value="CBS-domain pair"/>
    <property type="match status" value="1"/>
</dbReference>
<evidence type="ECO:0000256" key="4">
    <source>
        <dbReference type="ARBA" id="ARBA00022692"/>
    </source>
</evidence>
<dbReference type="EMBL" id="LSGP01000026">
    <property type="protein sequence ID" value="KYZ75023.1"/>
    <property type="molecule type" value="Genomic_DNA"/>
</dbReference>
<evidence type="ECO:0000256" key="6">
    <source>
        <dbReference type="ARBA" id="ARBA00022989"/>
    </source>
</evidence>
<proteinExistence type="inferred from homology"/>
<evidence type="ECO:0000313" key="15">
    <source>
        <dbReference type="Proteomes" id="UP000076268"/>
    </source>
</evidence>
<evidence type="ECO:0000256" key="1">
    <source>
        <dbReference type="ARBA" id="ARBA00004651"/>
    </source>
</evidence>
<dbReference type="RefSeq" id="WP_066245601.1">
    <property type="nucleotide sequence ID" value="NZ_LSGP01000026.1"/>
</dbReference>
<dbReference type="PROSITE" id="PS51846">
    <property type="entry name" value="CNNM"/>
    <property type="match status" value="1"/>
</dbReference>
<dbReference type="GO" id="GO:0050660">
    <property type="term" value="F:flavin adenine dinucleotide binding"/>
    <property type="evidence" value="ECO:0007669"/>
    <property type="project" value="InterPro"/>
</dbReference>
<keyword evidence="8 10" id="KW-0472">Membrane</keyword>
<dbReference type="Pfam" id="PF03471">
    <property type="entry name" value="CorC_HlyC"/>
    <property type="match status" value="1"/>
</dbReference>
<keyword evidence="15" id="KW-1185">Reference proteome</keyword>
<comment type="subcellular location">
    <subcellularLocation>
        <location evidence="1">Cell membrane</location>
        <topology evidence="1">Multi-pass membrane protein</topology>
    </subcellularLocation>
</comment>
<dbReference type="InterPro" id="IPR044751">
    <property type="entry name" value="Ion_transp-like_CBS"/>
</dbReference>
<name>A0A154BM20_ANASB</name>
<dbReference type="Proteomes" id="UP000076268">
    <property type="component" value="Unassembled WGS sequence"/>
</dbReference>
<evidence type="ECO:0000256" key="3">
    <source>
        <dbReference type="ARBA" id="ARBA00022475"/>
    </source>
</evidence>
<dbReference type="Gene3D" id="3.10.580.10">
    <property type="entry name" value="CBS-domain"/>
    <property type="match status" value="1"/>
</dbReference>
<dbReference type="GO" id="GO:0005886">
    <property type="term" value="C:plasma membrane"/>
    <property type="evidence" value="ECO:0007669"/>
    <property type="project" value="UniProtKB-SubCell"/>
</dbReference>
<dbReference type="InterPro" id="IPR051676">
    <property type="entry name" value="UPF0053_domain"/>
</dbReference>
<dbReference type="PANTHER" id="PTHR43099:SF5">
    <property type="entry name" value="HLYC_CORC FAMILY TRANSPORTER"/>
    <property type="match status" value="1"/>
</dbReference>
<feature type="domain" description="CNNM transmembrane" evidence="13">
    <location>
        <begin position="2"/>
        <end position="203"/>
    </location>
</feature>
<dbReference type="AlphaFoldDB" id="A0A154BM20"/>
<dbReference type="STRING" id="1794912.AXX12_15715"/>
<keyword evidence="5" id="KW-0677">Repeat</keyword>
<evidence type="ECO:0000256" key="7">
    <source>
        <dbReference type="ARBA" id="ARBA00023122"/>
    </source>
</evidence>
<dbReference type="SMART" id="SM01091">
    <property type="entry name" value="CorC_HlyC"/>
    <property type="match status" value="1"/>
</dbReference>
<evidence type="ECO:0000313" key="14">
    <source>
        <dbReference type="EMBL" id="KYZ75023.1"/>
    </source>
</evidence>
<protein>
    <recommendedName>
        <fullName evidence="16">Hemolysin</fullName>
    </recommendedName>
</protein>
<dbReference type="Pfam" id="PF00571">
    <property type="entry name" value="CBS"/>
    <property type="match status" value="1"/>
</dbReference>
<comment type="caution">
    <text evidence="14">The sequence shown here is derived from an EMBL/GenBank/DDBJ whole genome shotgun (WGS) entry which is preliminary data.</text>
</comment>
<organism evidence="14 15">
    <name type="scientific">Anaerosporomusa subterranea</name>
    <dbReference type="NCBI Taxonomy" id="1794912"/>
    <lineage>
        <taxon>Bacteria</taxon>
        <taxon>Bacillati</taxon>
        <taxon>Bacillota</taxon>
        <taxon>Negativicutes</taxon>
        <taxon>Acetonemataceae</taxon>
        <taxon>Anaerosporomusa</taxon>
    </lineage>
</organism>
<dbReference type="PANTHER" id="PTHR43099">
    <property type="entry name" value="UPF0053 PROTEIN YRKA"/>
    <property type="match status" value="1"/>
</dbReference>